<evidence type="ECO:0000256" key="1">
    <source>
        <dbReference type="SAM" id="MobiDB-lite"/>
    </source>
</evidence>
<dbReference type="RefSeq" id="WP_190434270.1">
    <property type="nucleotide sequence ID" value="NZ_JAMPKM010000002.1"/>
</dbReference>
<feature type="region of interest" description="Disordered" evidence="1">
    <location>
        <begin position="1"/>
        <end position="123"/>
    </location>
</feature>
<dbReference type="Proteomes" id="UP001464891">
    <property type="component" value="Unassembled WGS sequence"/>
</dbReference>
<feature type="compositionally biased region" description="Basic and acidic residues" evidence="1">
    <location>
        <begin position="107"/>
        <end position="117"/>
    </location>
</feature>
<gene>
    <name evidence="2" type="ORF">NC998_06365</name>
</gene>
<accession>A0ABV0J4K8</accession>
<name>A0ABV0J4K8_9CYAN</name>
<feature type="compositionally biased region" description="Basic and acidic residues" evidence="1">
    <location>
        <begin position="68"/>
        <end position="82"/>
    </location>
</feature>
<dbReference type="EMBL" id="JAMPKM010000002">
    <property type="protein sequence ID" value="MEP0816714.1"/>
    <property type="molecule type" value="Genomic_DNA"/>
</dbReference>
<evidence type="ECO:0000313" key="3">
    <source>
        <dbReference type="Proteomes" id="UP001464891"/>
    </source>
</evidence>
<proteinExistence type="predicted"/>
<keyword evidence="3" id="KW-1185">Reference proteome</keyword>
<comment type="caution">
    <text evidence="2">The sequence shown here is derived from an EMBL/GenBank/DDBJ whole genome shotgun (WGS) entry which is preliminary data.</text>
</comment>
<evidence type="ECO:0000313" key="2">
    <source>
        <dbReference type="EMBL" id="MEP0816714.1"/>
    </source>
</evidence>
<sequence>MADATTDLTPGEGQNFDALQATEEISAGEQKAPKVNIDADYEASKEYSVSDVDRSSQGAEAAAAATAPEHELHAAEETKFEAEPTGDPSDFRAMAQDLRPDAANTGDSHDLMQKAFEKGQPGQ</sequence>
<reference evidence="2 3" key="1">
    <citation type="submission" date="2022-04" db="EMBL/GenBank/DDBJ databases">
        <title>Positive selection, recombination, and allopatry shape intraspecific diversity of widespread and dominant cyanobacteria.</title>
        <authorList>
            <person name="Wei J."/>
            <person name="Shu W."/>
            <person name="Hu C."/>
        </authorList>
    </citation>
    <scope>NUCLEOTIDE SEQUENCE [LARGE SCALE GENOMIC DNA]</scope>
    <source>
        <strain evidence="2 3">GB2-A4</strain>
    </source>
</reference>
<protein>
    <submittedName>
        <fullName evidence="2">Uncharacterized protein</fullName>
    </submittedName>
</protein>
<organism evidence="2 3">
    <name type="scientific">Trichocoleus desertorum GB2-A4</name>
    <dbReference type="NCBI Taxonomy" id="2933944"/>
    <lineage>
        <taxon>Bacteria</taxon>
        <taxon>Bacillati</taxon>
        <taxon>Cyanobacteriota</taxon>
        <taxon>Cyanophyceae</taxon>
        <taxon>Leptolyngbyales</taxon>
        <taxon>Trichocoleusaceae</taxon>
        <taxon>Trichocoleus</taxon>
    </lineage>
</organism>